<dbReference type="AlphaFoldDB" id="A0A8K0VU61"/>
<gene>
    <name evidence="5" type="ORF">FB567DRAFT_140236</name>
</gene>
<feature type="repeat" description="ANK" evidence="3">
    <location>
        <begin position="424"/>
        <end position="456"/>
    </location>
</feature>
<keyword evidence="2 3" id="KW-0040">ANK repeat</keyword>
<dbReference type="SUPFAM" id="SSF48403">
    <property type="entry name" value="Ankyrin repeat"/>
    <property type="match status" value="2"/>
</dbReference>
<dbReference type="PANTHER" id="PTHR24198:SF165">
    <property type="entry name" value="ANKYRIN REPEAT-CONTAINING PROTEIN-RELATED"/>
    <property type="match status" value="1"/>
</dbReference>
<dbReference type="SMART" id="SM00248">
    <property type="entry name" value="ANK"/>
    <property type="match status" value="14"/>
</dbReference>
<reference evidence="5" key="1">
    <citation type="journal article" date="2021" name="Nat. Commun.">
        <title>Genetic determinants of endophytism in the Arabidopsis root mycobiome.</title>
        <authorList>
            <person name="Mesny F."/>
            <person name="Miyauchi S."/>
            <person name="Thiergart T."/>
            <person name="Pickel B."/>
            <person name="Atanasova L."/>
            <person name="Karlsson M."/>
            <person name="Huettel B."/>
            <person name="Barry K.W."/>
            <person name="Haridas S."/>
            <person name="Chen C."/>
            <person name="Bauer D."/>
            <person name="Andreopoulos W."/>
            <person name="Pangilinan J."/>
            <person name="LaButti K."/>
            <person name="Riley R."/>
            <person name="Lipzen A."/>
            <person name="Clum A."/>
            <person name="Drula E."/>
            <person name="Henrissat B."/>
            <person name="Kohler A."/>
            <person name="Grigoriev I.V."/>
            <person name="Martin F.M."/>
            <person name="Hacquard S."/>
        </authorList>
    </citation>
    <scope>NUCLEOTIDE SEQUENCE</scope>
    <source>
        <strain evidence="5">MPI-SDFR-AT-0120</strain>
    </source>
</reference>
<sequence length="934" mass="102188">MAPPKKETSVELCTRVTAQGNTIAIRMLEYLSSAKHPIPGFQTLATDFIDLCQVIWSIEAGLKEAAKSRNSIPIEVTQELDKRVRQVHDEFSVLGQMVTKFVDNENHKGGFGRKFRMMFADTDVDKMRTTLTRSRDTLKVSSAMFRWTIGDARADATMGIGYAGLIAALERLNPAKAASLPSLHHPPPSSELPPTPISKSMHADSLLPPSHRSVDRPSMNEYRHPSDEAHSYMNEPHRPMLNDIHLRQQEEMHLSRGIVDLHKNWRAPSIHSSGSGTHSTRDTMYNNQNGRSQGFHGEPTYEDVTSLDSARSRMLMEEKMAEMSVHERYIQERQQQSRNDSPVASPQWQPRQSNASKPAGGKAALITAVEQKKHRVLEQLLEGGARADAMMEAAMLQIAAQNRDTESIVLLLRFGADANGSDREGITPLFAATRAQCFESAKVLVKHGADCNLSAGPDSDSPLSLAAAHNLIDFVQLYLANGGDCNHILESGQTALIAAMNKTTSPKLIECMLTSGGDANAKNGEGATALFQAIQANRVDLMATLLDNGANPNLPGPKHPLWPSTYKPQALHLLLSRGADHKKTPGVMELAASLKKLESVKILVEAGVSPNVRKDGVYTPLCSAIRDNSPEIFHYLLEHGADPNYKSAEYPAFKCITHKRLHFLPKLVAAGADLHKPKGIMETAVAHNDKEAILYLLDQGVSPNDRCPEGGSTPLTTAIRENRGDLVDLLLSRGADPSIRGENWPLCMAVKQPSILKKLLEATANPRAFRGVVEMAVVANQLESIKLLLAAGCSVEDKNCGVFSPLTSAIREQRKDIVRYLLDVAGADPNGPGEHLPLVKALRKYNGDTEIIQMLLTRGADINKMHRGWNPILQAVENGDAQILKLLIEMGGTPDLQAQGEDGRPVIDLVTERGWEEGLALLFPNASPPQKAKQ</sequence>
<dbReference type="EMBL" id="JAGMVJ010000018">
    <property type="protein sequence ID" value="KAH7077034.1"/>
    <property type="molecule type" value="Genomic_DNA"/>
</dbReference>
<dbReference type="PROSITE" id="PS50297">
    <property type="entry name" value="ANK_REP_REGION"/>
    <property type="match status" value="2"/>
</dbReference>
<feature type="repeat" description="ANK" evidence="3">
    <location>
        <begin position="710"/>
        <end position="742"/>
    </location>
</feature>
<dbReference type="PROSITE" id="PS50088">
    <property type="entry name" value="ANK_REPEAT"/>
    <property type="match status" value="6"/>
</dbReference>
<keyword evidence="6" id="KW-1185">Reference proteome</keyword>
<feature type="region of interest" description="Disordered" evidence="4">
    <location>
        <begin position="331"/>
        <end position="362"/>
    </location>
</feature>
<name>A0A8K0VU61_9PLEO</name>
<organism evidence="5 6">
    <name type="scientific">Paraphoma chrysanthemicola</name>
    <dbReference type="NCBI Taxonomy" id="798071"/>
    <lineage>
        <taxon>Eukaryota</taxon>
        <taxon>Fungi</taxon>
        <taxon>Dikarya</taxon>
        <taxon>Ascomycota</taxon>
        <taxon>Pezizomycotina</taxon>
        <taxon>Dothideomycetes</taxon>
        <taxon>Pleosporomycetidae</taxon>
        <taxon>Pleosporales</taxon>
        <taxon>Pleosporineae</taxon>
        <taxon>Phaeosphaeriaceae</taxon>
        <taxon>Paraphoma</taxon>
    </lineage>
</organism>
<dbReference type="Pfam" id="PF12796">
    <property type="entry name" value="Ank_2"/>
    <property type="match status" value="4"/>
</dbReference>
<dbReference type="InterPro" id="IPR002110">
    <property type="entry name" value="Ankyrin_rpt"/>
</dbReference>
<dbReference type="Pfam" id="PF13637">
    <property type="entry name" value="Ank_4"/>
    <property type="match status" value="1"/>
</dbReference>
<evidence type="ECO:0000313" key="5">
    <source>
        <dbReference type="EMBL" id="KAH7077034.1"/>
    </source>
</evidence>
<dbReference type="InterPro" id="IPR036770">
    <property type="entry name" value="Ankyrin_rpt-contain_sf"/>
</dbReference>
<comment type="caution">
    <text evidence="5">The sequence shown here is derived from an EMBL/GenBank/DDBJ whole genome shotgun (WGS) entry which is preliminary data.</text>
</comment>
<dbReference type="OrthoDB" id="426293at2759"/>
<keyword evidence="1" id="KW-0677">Repeat</keyword>
<accession>A0A8K0VU61</accession>
<protein>
    <submittedName>
        <fullName evidence="5">Ankyrin repeat-containing domain protein</fullName>
    </submittedName>
</protein>
<proteinExistence type="predicted"/>
<evidence type="ECO:0000256" key="1">
    <source>
        <dbReference type="ARBA" id="ARBA00022737"/>
    </source>
</evidence>
<evidence type="ECO:0000313" key="6">
    <source>
        <dbReference type="Proteomes" id="UP000813461"/>
    </source>
</evidence>
<dbReference type="Gene3D" id="1.25.40.20">
    <property type="entry name" value="Ankyrin repeat-containing domain"/>
    <property type="match status" value="3"/>
</dbReference>
<evidence type="ECO:0000256" key="4">
    <source>
        <dbReference type="SAM" id="MobiDB-lite"/>
    </source>
</evidence>
<dbReference type="Proteomes" id="UP000813461">
    <property type="component" value="Unassembled WGS sequence"/>
</dbReference>
<feature type="repeat" description="ANK" evidence="3">
    <location>
        <begin position="525"/>
        <end position="557"/>
    </location>
</feature>
<feature type="repeat" description="ANK" evidence="3">
    <location>
        <begin position="616"/>
        <end position="648"/>
    </location>
</feature>
<feature type="region of interest" description="Disordered" evidence="4">
    <location>
        <begin position="179"/>
        <end position="227"/>
    </location>
</feature>
<feature type="repeat" description="ANK" evidence="3">
    <location>
        <begin position="867"/>
        <end position="899"/>
    </location>
</feature>
<evidence type="ECO:0000256" key="3">
    <source>
        <dbReference type="PROSITE-ProRule" id="PRU00023"/>
    </source>
</evidence>
<feature type="repeat" description="ANK" evidence="3">
    <location>
        <begin position="391"/>
        <end position="423"/>
    </location>
</feature>
<feature type="compositionally biased region" description="Pro residues" evidence="4">
    <location>
        <begin position="184"/>
        <end position="196"/>
    </location>
</feature>
<dbReference type="PANTHER" id="PTHR24198">
    <property type="entry name" value="ANKYRIN REPEAT AND PROTEIN KINASE DOMAIN-CONTAINING PROTEIN"/>
    <property type="match status" value="1"/>
</dbReference>
<evidence type="ECO:0000256" key="2">
    <source>
        <dbReference type="ARBA" id="ARBA00023043"/>
    </source>
</evidence>
<feature type="compositionally biased region" description="Polar residues" evidence="4">
    <location>
        <begin position="332"/>
        <end position="356"/>
    </location>
</feature>